<reference evidence="3" key="2">
    <citation type="submission" date="2015-01" db="EMBL/GenBank/DDBJ databases">
        <title>Evolutionary Origins and Diversification of the Mycorrhizal Mutualists.</title>
        <authorList>
            <consortium name="DOE Joint Genome Institute"/>
            <consortium name="Mycorrhizal Genomics Consortium"/>
            <person name="Kohler A."/>
            <person name="Kuo A."/>
            <person name="Nagy L.G."/>
            <person name="Floudas D."/>
            <person name="Copeland A."/>
            <person name="Barry K.W."/>
            <person name="Cichocki N."/>
            <person name="Veneault-Fourrey C."/>
            <person name="LaButti K."/>
            <person name="Lindquist E.A."/>
            <person name="Lipzen A."/>
            <person name="Lundell T."/>
            <person name="Morin E."/>
            <person name="Murat C."/>
            <person name="Riley R."/>
            <person name="Ohm R."/>
            <person name="Sun H."/>
            <person name="Tunlid A."/>
            <person name="Henrissat B."/>
            <person name="Grigoriev I.V."/>
            <person name="Hibbett D.S."/>
            <person name="Martin F."/>
        </authorList>
    </citation>
    <scope>NUCLEOTIDE SEQUENCE [LARGE SCALE GENOMIC DNA]</scope>
    <source>
        <strain evidence="3">LaAM-08-1</strain>
    </source>
</reference>
<organism evidence="2 3">
    <name type="scientific">Laccaria amethystina LaAM-08-1</name>
    <dbReference type="NCBI Taxonomy" id="1095629"/>
    <lineage>
        <taxon>Eukaryota</taxon>
        <taxon>Fungi</taxon>
        <taxon>Dikarya</taxon>
        <taxon>Basidiomycota</taxon>
        <taxon>Agaricomycotina</taxon>
        <taxon>Agaricomycetes</taxon>
        <taxon>Agaricomycetidae</taxon>
        <taxon>Agaricales</taxon>
        <taxon>Agaricineae</taxon>
        <taxon>Hydnangiaceae</taxon>
        <taxon>Laccaria</taxon>
    </lineage>
</organism>
<evidence type="ECO:0000313" key="3">
    <source>
        <dbReference type="Proteomes" id="UP000054477"/>
    </source>
</evidence>
<gene>
    <name evidence="2" type="ORF">K443DRAFT_686147</name>
</gene>
<feature type="signal peptide" evidence="1">
    <location>
        <begin position="1"/>
        <end position="25"/>
    </location>
</feature>
<reference evidence="2 3" key="1">
    <citation type="submission" date="2014-04" db="EMBL/GenBank/DDBJ databases">
        <authorList>
            <consortium name="DOE Joint Genome Institute"/>
            <person name="Kuo A."/>
            <person name="Kohler A."/>
            <person name="Nagy L.G."/>
            <person name="Floudas D."/>
            <person name="Copeland A."/>
            <person name="Barry K.W."/>
            <person name="Cichocki N."/>
            <person name="Veneault-Fourrey C."/>
            <person name="LaButti K."/>
            <person name="Lindquist E.A."/>
            <person name="Lipzen A."/>
            <person name="Lundell T."/>
            <person name="Morin E."/>
            <person name="Murat C."/>
            <person name="Sun H."/>
            <person name="Tunlid A."/>
            <person name="Henrissat B."/>
            <person name="Grigoriev I.V."/>
            <person name="Hibbett D.S."/>
            <person name="Martin F."/>
            <person name="Nordberg H.P."/>
            <person name="Cantor M.N."/>
            <person name="Hua S.X."/>
        </authorList>
    </citation>
    <scope>NUCLEOTIDE SEQUENCE [LARGE SCALE GENOMIC DNA]</scope>
    <source>
        <strain evidence="2 3">LaAM-08-1</strain>
    </source>
</reference>
<dbReference type="AlphaFoldDB" id="A0A0C9WT02"/>
<protein>
    <submittedName>
        <fullName evidence="2">Unplaced genomic scaffold K443scaffold_489, whole genome shotgun sequence</fullName>
    </submittedName>
</protein>
<accession>A0A0C9WT02</accession>
<evidence type="ECO:0000313" key="2">
    <source>
        <dbReference type="EMBL" id="KIJ91323.1"/>
    </source>
</evidence>
<keyword evidence="1" id="KW-0732">Signal</keyword>
<dbReference type="EMBL" id="KN839024">
    <property type="protein sequence ID" value="KIJ91323.1"/>
    <property type="molecule type" value="Genomic_DNA"/>
</dbReference>
<evidence type="ECO:0000256" key="1">
    <source>
        <dbReference type="SAM" id="SignalP"/>
    </source>
</evidence>
<dbReference type="Proteomes" id="UP000054477">
    <property type="component" value="Unassembled WGS sequence"/>
</dbReference>
<proteinExistence type="predicted"/>
<sequence>MFGFWLSHLTLPLLGLWSSQPRSDAEDSPSLCLHSKTLERLAECLEEFIVPRGYYDRVSYNAAQPDMSQRTAWSSVISSLHVDGNCSSIQVPVSLKGLYDVVTFTETTGASFCAVSRNVHISAPHSGFDVGTPAQAAYIFKATGSKSLLIAGRTRTEFLNPSPCISTAFLSGYYETDPAHNNREPFFDASLAIYDWQQRRGCPSSTCAYIQIHGKGSATCPLDQIFLSAGLALALSPPLGTFNVGRYINGVDEHSVCHTAADPSKLSGEFVHVEQDDTSRGAESYRMWAAAVRKTFGTTCGEGMSVDPNTGLCAYSRPRGPAGDPVFDFVMFPGLSRSVRAQWLMWIPLLNNL</sequence>
<dbReference type="OrthoDB" id="5803672at2759"/>
<keyword evidence="3" id="KW-1185">Reference proteome</keyword>
<feature type="chain" id="PRO_5002222502" evidence="1">
    <location>
        <begin position="26"/>
        <end position="353"/>
    </location>
</feature>
<dbReference type="STRING" id="1095629.A0A0C9WT02"/>
<name>A0A0C9WT02_9AGAR</name>
<dbReference type="HOGENOM" id="CLU_063926_0_0_1"/>